<proteinExistence type="predicted"/>
<dbReference type="Proteomes" id="UP001476282">
    <property type="component" value="Unassembled WGS sequence"/>
</dbReference>
<evidence type="ECO:0000313" key="2">
    <source>
        <dbReference type="Proteomes" id="UP001476282"/>
    </source>
</evidence>
<sequence length="147" mass="16470">MKRDPAIQQAIHDVREVYETWSRRPLVRDCTGRADCCRFRLVGHTPYLTRGEALVAARAWRAAGRKSLDLSADGACPFLDPASARCRIYEGRPFGCRTHFCPAAGGPARRDEVRDLIQRLEEIDLRLGGDGPVSLPVAVGRALREWR</sequence>
<dbReference type="EMBL" id="BAABRI010000002">
    <property type="protein sequence ID" value="GAA5481192.1"/>
    <property type="molecule type" value="Genomic_DNA"/>
</dbReference>
<dbReference type="RefSeq" id="WP_353565353.1">
    <property type="nucleotide sequence ID" value="NZ_BAABRI010000002.1"/>
</dbReference>
<comment type="caution">
    <text evidence="1">The sequence shown here is derived from an EMBL/GenBank/DDBJ whole genome shotgun (WGS) entry which is preliminary data.</text>
</comment>
<evidence type="ECO:0000313" key="1">
    <source>
        <dbReference type="EMBL" id="GAA5481192.1"/>
    </source>
</evidence>
<protein>
    <recommendedName>
        <fullName evidence="3">Zinc/iron-chelating domain-containing protein</fullName>
    </recommendedName>
</protein>
<organism evidence="1 2">
    <name type="scientific">Haloferula sargassicola</name>
    <dbReference type="NCBI Taxonomy" id="490096"/>
    <lineage>
        <taxon>Bacteria</taxon>
        <taxon>Pseudomonadati</taxon>
        <taxon>Verrucomicrobiota</taxon>
        <taxon>Verrucomicrobiia</taxon>
        <taxon>Verrucomicrobiales</taxon>
        <taxon>Verrucomicrobiaceae</taxon>
        <taxon>Haloferula</taxon>
    </lineage>
</organism>
<gene>
    <name evidence="1" type="ORF">Hsar01_00399</name>
</gene>
<keyword evidence="2" id="KW-1185">Reference proteome</keyword>
<dbReference type="InterPro" id="IPR005358">
    <property type="entry name" value="Puta_zinc/iron-chelating_dom"/>
</dbReference>
<evidence type="ECO:0008006" key="3">
    <source>
        <dbReference type="Google" id="ProtNLM"/>
    </source>
</evidence>
<reference evidence="1 2" key="1">
    <citation type="submission" date="2024-02" db="EMBL/GenBank/DDBJ databases">
        <title>Haloferula sargassicola NBRC 104335.</title>
        <authorList>
            <person name="Ichikawa N."/>
            <person name="Katano-Makiyama Y."/>
            <person name="Hidaka K."/>
        </authorList>
    </citation>
    <scope>NUCLEOTIDE SEQUENCE [LARGE SCALE GENOMIC DNA]</scope>
    <source>
        <strain evidence="1 2">NBRC 104335</strain>
    </source>
</reference>
<name>A0ABP9UKJ8_9BACT</name>
<dbReference type="Pfam" id="PF03692">
    <property type="entry name" value="CxxCxxCC"/>
    <property type="match status" value="1"/>
</dbReference>
<accession>A0ABP9UKJ8</accession>